<feature type="region of interest" description="Disordered" evidence="1">
    <location>
        <begin position="214"/>
        <end position="249"/>
    </location>
</feature>
<feature type="region of interest" description="Disordered" evidence="1">
    <location>
        <begin position="148"/>
        <end position="194"/>
    </location>
</feature>
<dbReference type="Proteomes" id="UP000187209">
    <property type="component" value="Unassembled WGS sequence"/>
</dbReference>
<sequence>MVDARENILNILEENGVINRFKSDLRAQVLKAMNKSLVKPETLRNLETPDAQMCLELIWDFIEWARLSNTLEIFVPECNLKKRPSRNELDFKAGVKSDINKPVLFSVLEKSRRIGGESPEASSEMMPKFIEKPLPKVLEIGLMPKKDATPDKKPVVATKFEPPKPIEKLPNTLPSLSKPLEKPNTLSKLQPLTNPKKITNLRSFDVLADEEHDFKHDESVHSSIDEEIDEDYEEDTHKDLYESQGTSSMGVDASVNSLALEEFDHIELIRPPKKR</sequence>
<feature type="compositionally biased region" description="Polar residues" evidence="1">
    <location>
        <begin position="184"/>
        <end position="194"/>
    </location>
</feature>
<protein>
    <recommendedName>
        <fullName evidence="4">LisH domain-containing protein</fullName>
    </recommendedName>
</protein>
<dbReference type="AlphaFoldDB" id="A0A1R2CWS8"/>
<evidence type="ECO:0000313" key="2">
    <source>
        <dbReference type="EMBL" id="OMJ93455.1"/>
    </source>
</evidence>
<proteinExistence type="predicted"/>
<feature type="compositionally biased region" description="Acidic residues" evidence="1">
    <location>
        <begin position="225"/>
        <end position="234"/>
    </location>
</feature>
<reference evidence="2 3" key="1">
    <citation type="submission" date="2016-11" db="EMBL/GenBank/DDBJ databases">
        <title>The macronuclear genome of Stentor coeruleus: a giant cell with tiny introns.</title>
        <authorList>
            <person name="Slabodnick M."/>
            <person name="Ruby J.G."/>
            <person name="Reiff S.B."/>
            <person name="Swart E.C."/>
            <person name="Gosai S."/>
            <person name="Prabakaran S."/>
            <person name="Witkowska E."/>
            <person name="Larue G.E."/>
            <person name="Fisher S."/>
            <person name="Freeman R.M."/>
            <person name="Gunawardena J."/>
            <person name="Chu W."/>
            <person name="Stover N.A."/>
            <person name="Gregory B.D."/>
            <person name="Nowacki M."/>
            <person name="Derisi J."/>
            <person name="Roy S.W."/>
            <person name="Marshall W.F."/>
            <person name="Sood P."/>
        </authorList>
    </citation>
    <scope>NUCLEOTIDE SEQUENCE [LARGE SCALE GENOMIC DNA]</scope>
    <source>
        <strain evidence="2">WM001</strain>
    </source>
</reference>
<dbReference type="Gene3D" id="1.20.960.40">
    <property type="match status" value="1"/>
</dbReference>
<comment type="caution">
    <text evidence="2">The sequence shown here is derived from an EMBL/GenBank/DDBJ whole genome shotgun (WGS) entry which is preliminary data.</text>
</comment>
<evidence type="ECO:0000313" key="3">
    <source>
        <dbReference type="Proteomes" id="UP000187209"/>
    </source>
</evidence>
<organism evidence="2 3">
    <name type="scientific">Stentor coeruleus</name>
    <dbReference type="NCBI Taxonomy" id="5963"/>
    <lineage>
        <taxon>Eukaryota</taxon>
        <taxon>Sar</taxon>
        <taxon>Alveolata</taxon>
        <taxon>Ciliophora</taxon>
        <taxon>Postciliodesmatophora</taxon>
        <taxon>Heterotrichea</taxon>
        <taxon>Heterotrichida</taxon>
        <taxon>Stentoridae</taxon>
        <taxon>Stentor</taxon>
    </lineage>
</organism>
<feature type="compositionally biased region" description="Basic and acidic residues" evidence="1">
    <location>
        <begin position="214"/>
        <end position="224"/>
    </location>
</feature>
<evidence type="ECO:0000256" key="1">
    <source>
        <dbReference type="SAM" id="MobiDB-lite"/>
    </source>
</evidence>
<dbReference type="OrthoDB" id="2160638at2759"/>
<dbReference type="EMBL" id="MPUH01000042">
    <property type="protein sequence ID" value="OMJ93455.1"/>
    <property type="molecule type" value="Genomic_DNA"/>
</dbReference>
<name>A0A1R2CWS8_9CILI</name>
<accession>A0A1R2CWS8</accession>
<gene>
    <name evidence="2" type="ORF">SteCoe_3574</name>
</gene>
<keyword evidence="3" id="KW-1185">Reference proteome</keyword>
<evidence type="ECO:0008006" key="4">
    <source>
        <dbReference type="Google" id="ProtNLM"/>
    </source>
</evidence>